<proteinExistence type="predicted"/>
<gene>
    <name evidence="2" type="ORF">NGRA_2740</name>
</gene>
<sequence length="163" mass="18841">MNLYYIYLSLSLIVAIEIQIDNDQLEKAFGEGPEVKEDKITEAKDGKTTGYKDDKIAEVEKSKIQKVLVFLKQKVKALPGKLYEFVLWSFIYLLVFISSLTFATCMFVIAIKVLNFFEIGDFNDDVFFIDLSLYMPKLIALFIISVFSYTTALYLKEFFVDKN</sequence>
<feature type="transmembrane region" description="Helical" evidence="1">
    <location>
        <begin position="134"/>
        <end position="155"/>
    </location>
</feature>
<evidence type="ECO:0000313" key="3">
    <source>
        <dbReference type="Proteomes" id="UP000740883"/>
    </source>
</evidence>
<dbReference type="Proteomes" id="UP000740883">
    <property type="component" value="Unassembled WGS sequence"/>
</dbReference>
<comment type="caution">
    <text evidence="2">The sequence shown here is derived from an EMBL/GenBank/DDBJ whole genome shotgun (WGS) entry which is preliminary data.</text>
</comment>
<keyword evidence="1" id="KW-0472">Membrane</keyword>
<keyword evidence="3" id="KW-1185">Reference proteome</keyword>
<name>A0A9P6KY55_9MICR</name>
<dbReference type="EMBL" id="SBJO01000369">
    <property type="protein sequence ID" value="KAF9761299.1"/>
    <property type="molecule type" value="Genomic_DNA"/>
</dbReference>
<feature type="transmembrane region" description="Helical" evidence="1">
    <location>
        <begin position="85"/>
        <end position="114"/>
    </location>
</feature>
<evidence type="ECO:0000313" key="2">
    <source>
        <dbReference type="EMBL" id="KAF9761299.1"/>
    </source>
</evidence>
<accession>A0A9P6KY55</accession>
<keyword evidence="1" id="KW-1133">Transmembrane helix</keyword>
<evidence type="ECO:0000256" key="1">
    <source>
        <dbReference type="SAM" id="Phobius"/>
    </source>
</evidence>
<protein>
    <submittedName>
        <fullName evidence="2">Uncharacterized protein</fullName>
    </submittedName>
</protein>
<organism evidence="2 3">
    <name type="scientific">Nosema granulosis</name>
    <dbReference type="NCBI Taxonomy" id="83296"/>
    <lineage>
        <taxon>Eukaryota</taxon>
        <taxon>Fungi</taxon>
        <taxon>Fungi incertae sedis</taxon>
        <taxon>Microsporidia</taxon>
        <taxon>Nosematidae</taxon>
        <taxon>Nosema</taxon>
    </lineage>
</organism>
<reference evidence="2 3" key="1">
    <citation type="journal article" date="2020" name="Genome Biol. Evol.">
        <title>Comparative genomics of strictly vertically transmitted, feminizing microsporidia endosymbionts of amphipod crustaceans.</title>
        <authorList>
            <person name="Cormier A."/>
            <person name="Chebbi M.A."/>
            <person name="Giraud I."/>
            <person name="Wattier R."/>
            <person name="Teixeira M."/>
            <person name="Gilbert C."/>
            <person name="Rigaud T."/>
            <person name="Cordaux R."/>
        </authorList>
    </citation>
    <scope>NUCLEOTIDE SEQUENCE [LARGE SCALE GENOMIC DNA]</scope>
    <source>
        <strain evidence="2 3">Ou3-Ou53</strain>
    </source>
</reference>
<keyword evidence="1" id="KW-0812">Transmembrane</keyword>
<dbReference type="AlphaFoldDB" id="A0A9P6KY55"/>